<dbReference type="eggNOG" id="ENOG50330ST">
    <property type="taxonomic scope" value="Bacteria"/>
</dbReference>
<sequence>MADRQKSKDMRRETEEVLGEKPEQMPEAPDQQGAVGGELQRKVGSRDEKKRLDETSAGATRPLAQDQDGSGSKEKV</sequence>
<feature type="compositionally biased region" description="Basic and acidic residues" evidence="1">
    <location>
        <begin position="39"/>
        <end position="54"/>
    </location>
</feature>
<name>A0A0A0EFN8_9RHOB</name>
<organism evidence="2 3">
    <name type="scientific">Pseudooceanicola atlanticus</name>
    <dbReference type="NCBI Taxonomy" id="1461694"/>
    <lineage>
        <taxon>Bacteria</taxon>
        <taxon>Pseudomonadati</taxon>
        <taxon>Pseudomonadota</taxon>
        <taxon>Alphaproteobacteria</taxon>
        <taxon>Rhodobacterales</taxon>
        <taxon>Paracoccaceae</taxon>
        <taxon>Pseudooceanicola</taxon>
    </lineage>
</organism>
<protein>
    <submittedName>
        <fullName evidence="2">Uncharacterized protein</fullName>
    </submittedName>
</protein>
<dbReference type="RefSeq" id="WP_043747647.1">
    <property type="nucleotide sequence ID" value="NZ_AQQX01000003.1"/>
</dbReference>
<dbReference type="AlphaFoldDB" id="A0A0A0EFN8"/>
<reference evidence="2 3" key="1">
    <citation type="journal article" date="2015" name="Antonie Van Leeuwenhoek">
        <title>Pseudooceanicola atlanticus gen. nov. sp. nov., isolated from surface seawater of the Atlantic Ocean and reclassification of Oceanicola batsensis, Oceanicola marinus, Oceanicola nitratireducens, Oceanicola nanhaiensis, Oceanicola antarcticus and Oceanicola flagellatus, as Pseudooceanicola batsensis comb. nov., Pseudooceanicola marinus comb. nov., Pseudooceanicola nitratireducens comb. nov., Pseudooceanicola nanhaiensis comb. nov., Pseudooceanicola antarcticus comb. nov., and Pseudooceanicola flagellatus comb. nov.</title>
        <authorList>
            <person name="Lai Q."/>
            <person name="Li G."/>
            <person name="Liu X."/>
            <person name="Du Y."/>
            <person name="Sun F."/>
            <person name="Shao Z."/>
        </authorList>
    </citation>
    <scope>NUCLEOTIDE SEQUENCE [LARGE SCALE GENOMIC DNA]</scope>
    <source>
        <strain evidence="2 3">22II-s11g</strain>
    </source>
</reference>
<feature type="compositionally biased region" description="Basic and acidic residues" evidence="1">
    <location>
        <begin position="1"/>
        <end position="24"/>
    </location>
</feature>
<dbReference type="OrthoDB" id="7868955at2"/>
<comment type="caution">
    <text evidence="2">The sequence shown here is derived from an EMBL/GenBank/DDBJ whole genome shotgun (WGS) entry which is preliminary data.</text>
</comment>
<dbReference type="EMBL" id="AQQX01000003">
    <property type="protein sequence ID" value="KGM48878.1"/>
    <property type="molecule type" value="Genomic_DNA"/>
</dbReference>
<proteinExistence type="predicted"/>
<feature type="region of interest" description="Disordered" evidence="1">
    <location>
        <begin position="1"/>
        <end position="76"/>
    </location>
</feature>
<evidence type="ECO:0000256" key="1">
    <source>
        <dbReference type="SAM" id="MobiDB-lite"/>
    </source>
</evidence>
<accession>A0A0A0EFN8</accession>
<dbReference type="STRING" id="1461694.ATO9_09225"/>
<evidence type="ECO:0000313" key="2">
    <source>
        <dbReference type="EMBL" id="KGM48878.1"/>
    </source>
</evidence>
<evidence type="ECO:0000313" key="3">
    <source>
        <dbReference type="Proteomes" id="UP000030004"/>
    </source>
</evidence>
<keyword evidence="3" id="KW-1185">Reference proteome</keyword>
<gene>
    <name evidence="2" type="ORF">ATO9_09225</name>
</gene>
<dbReference type="Proteomes" id="UP000030004">
    <property type="component" value="Unassembled WGS sequence"/>
</dbReference>